<dbReference type="Proteomes" id="UP000471152">
    <property type="component" value="Unassembled WGS sequence"/>
</dbReference>
<evidence type="ECO:0000259" key="7">
    <source>
        <dbReference type="PROSITE" id="PS51704"/>
    </source>
</evidence>
<comment type="catalytic activity">
    <reaction evidence="6">
        <text>a sn-glycero-3-phosphodiester + H2O = an alcohol + sn-glycerol 3-phosphate + H(+)</text>
        <dbReference type="Rhea" id="RHEA:12969"/>
        <dbReference type="ChEBI" id="CHEBI:15377"/>
        <dbReference type="ChEBI" id="CHEBI:15378"/>
        <dbReference type="ChEBI" id="CHEBI:30879"/>
        <dbReference type="ChEBI" id="CHEBI:57597"/>
        <dbReference type="ChEBI" id="CHEBI:83408"/>
        <dbReference type="EC" id="3.1.4.46"/>
    </reaction>
</comment>
<evidence type="ECO:0000313" key="11">
    <source>
        <dbReference type="Proteomes" id="UP000471152"/>
    </source>
</evidence>
<dbReference type="EMBL" id="JAAGWB010000013">
    <property type="protein sequence ID" value="NEN50205.1"/>
    <property type="molecule type" value="Genomic_DNA"/>
</dbReference>
<dbReference type="Proteomes" id="UP000468828">
    <property type="component" value="Unassembled WGS sequence"/>
</dbReference>
<dbReference type="GO" id="GO:0006071">
    <property type="term" value="P:glycerol metabolic process"/>
    <property type="evidence" value="ECO:0007669"/>
    <property type="project" value="UniProtKB-KW"/>
</dbReference>
<dbReference type="AlphaFoldDB" id="A0A6P0H4M2"/>
<evidence type="ECO:0000256" key="3">
    <source>
        <dbReference type="ARBA" id="ARBA00022729"/>
    </source>
</evidence>
<keyword evidence="4" id="KW-0319">Glycerol metabolism</keyword>
<proteinExistence type="inferred from homology"/>
<evidence type="ECO:0000313" key="10">
    <source>
        <dbReference type="Proteomes" id="UP000468828"/>
    </source>
</evidence>
<evidence type="ECO:0000313" key="9">
    <source>
        <dbReference type="EMBL" id="NEN50205.1"/>
    </source>
</evidence>
<dbReference type="SUPFAM" id="SSF51695">
    <property type="entry name" value="PLC-like phosphodiesterases"/>
    <property type="match status" value="1"/>
</dbReference>
<gene>
    <name evidence="9" type="ORF">G3R41_04505</name>
    <name evidence="8" type="ORF">GCU67_04505</name>
</gene>
<dbReference type="GO" id="GO:0006629">
    <property type="term" value="P:lipid metabolic process"/>
    <property type="evidence" value="ECO:0007669"/>
    <property type="project" value="InterPro"/>
</dbReference>
<keyword evidence="10" id="KW-1185">Reference proteome</keyword>
<dbReference type="RefSeq" id="WP_163609886.1">
    <property type="nucleotide sequence ID" value="NZ_JAAGWB010000013.1"/>
</dbReference>
<feature type="domain" description="GP-PDE" evidence="7">
    <location>
        <begin position="18"/>
        <end position="333"/>
    </location>
</feature>
<evidence type="ECO:0000256" key="6">
    <source>
        <dbReference type="ARBA" id="ARBA00047512"/>
    </source>
</evidence>
<evidence type="ECO:0000256" key="2">
    <source>
        <dbReference type="ARBA" id="ARBA00012247"/>
    </source>
</evidence>
<dbReference type="PANTHER" id="PTHR43620">
    <property type="entry name" value="GLYCEROPHOSPHORYL DIESTER PHOSPHODIESTERASE"/>
    <property type="match status" value="1"/>
</dbReference>
<dbReference type="PROSITE" id="PS51704">
    <property type="entry name" value="GP_PDE"/>
    <property type="match status" value="1"/>
</dbReference>
<evidence type="ECO:0000256" key="4">
    <source>
        <dbReference type="ARBA" id="ARBA00022798"/>
    </source>
</evidence>
<sequence>MQETGLKAVRSPSLERSPLVIGHRGAPSYRPEHTRASYELAIDLGADLIEPDLVLTRDLHLVARHENELSRSTDVAGHPEFADRRRTQEVDGEELTGWFAEDFTLAELRTLGAVERTPGMRPMNTAYDGRYGVLTFAEVIEVARSRSTSGRVVRVQAELKSPSWYAAQGMPMVELVADELRRMDAACQGGSVVVQAFDPAALRELHDDLGPDGPKLVQLIDEEGVQDALVTPSGLREISTYAQGIAPHKGRILLHGADGGLVGVSDLITQAHRAGLTVEPWTLRPENVFLPAHLRRGGDPRGFGDAQTEARLLFALGVDGVITDAPETAYRARSELSAAAMAPVRPRV</sequence>
<dbReference type="GO" id="GO:0042597">
    <property type="term" value="C:periplasmic space"/>
    <property type="evidence" value="ECO:0007669"/>
    <property type="project" value="TreeGrafter"/>
</dbReference>
<keyword evidence="3" id="KW-0732">Signal</keyword>
<reference evidence="9 11" key="2">
    <citation type="submission" date="2020-02" db="EMBL/GenBank/DDBJ databases">
        <title>The WGS of Modestobacter muralis DSM 100205.</title>
        <authorList>
            <person name="Jiang Z."/>
        </authorList>
    </citation>
    <scope>NUCLEOTIDE SEQUENCE [LARGE SCALE GENOMIC DNA]</scope>
    <source>
        <strain evidence="9 11">DSM 100205</strain>
    </source>
</reference>
<organism evidence="9 11">
    <name type="scientific">Modestobacter muralis</name>
    <dbReference type="NCBI Taxonomy" id="1608614"/>
    <lineage>
        <taxon>Bacteria</taxon>
        <taxon>Bacillati</taxon>
        <taxon>Actinomycetota</taxon>
        <taxon>Actinomycetes</taxon>
        <taxon>Geodermatophilales</taxon>
        <taxon>Geodermatophilaceae</taxon>
        <taxon>Modestobacter</taxon>
    </lineage>
</organism>
<dbReference type="Pfam" id="PF03009">
    <property type="entry name" value="GDPD"/>
    <property type="match status" value="1"/>
</dbReference>
<name>A0A6P0H4M2_9ACTN</name>
<dbReference type="InterPro" id="IPR017946">
    <property type="entry name" value="PLC-like_Pdiesterase_TIM-brl"/>
</dbReference>
<evidence type="ECO:0000256" key="5">
    <source>
        <dbReference type="ARBA" id="ARBA00022801"/>
    </source>
</evidence>
<dbReference type="InterPro" id="IPR030395">
    <property type="entry name" value="GP_PDE_dom"/>
</dbReference>
<keyword evidence="5" id="KW-0378">Hydrolase</keyword>
<protein>
    <recommendedName>
        <fullName evidence="2">glycerophosphodiester phosphodiesterase</fullName>
        <ecNumber evidence="2">3.1.4.46</ecNumber>
    </recommendedName>
</protein>
<comment type="similarity">
    <text evidence="1">Belongs to the glycerophosphoryl diester phosphodiesterase family.</text>
</comment>
<dbReference type="PANTHER" id="PTHR43620:SF7">
    <property type="entry name" value="GLYCEROPHOSPHODIESTER PHOSPHODIESTERASE GDPD5-RELATED"/>
    <property type="match status" value="1"/>
</dbReference>
<dbReference type="GO" id="GO:0008889">
    <property type="term" value="F:glycerophosphodiester phosphodiesterase activity"/>
    <property type="evidence" value="ECO:0007669"/>
    <property type="project" value="UniProtKB-EC"/>
</dbReference>
<evidence type="ECO:0000256" key="1">
    <source>
        <dbReference type="ARBA" id="ARBA00007277"/>
    </source>
</evidence>
<evidence type="ECO:0000313" key="8">
    <source>
        <dbReference type="EMBL" id="NEK93438.1"/>
    </source>
</evidence>
<dbReference type="EMBL" id="JAAGWH010000013">
    <property type="protein sequence ID" value="NEK93438.1"/>
    <property type="molecule type" value="Genomic_DNA"/>
</dbReference>
<accession>A0A6P0H4M2</accession>
<dbReference type="Gene3D" id="3.20.20.190">
    <property type="entry name" value="Phosphatidylinositol (PI) phosphodiesterase"/>
    <property type="match status" value="1"/>
</dbReference>
<dbReference type="EC" id="3.1.4.46" evidence="2"/>
<comment type="caution">
    <text evidence="9">The sequence shown here is derived from an EMBL/GenBank/DDBJ whole genome shotgun (WGS) entry which is preliminary data.</text>
</comment>
<reference evidence="8 10" key="1">
    <citation type="submission" date="2020-01" db="EMBL/GenBank/DDBJ databases">
        <title>the WGS Modestobacter muralis CPCC 204518.</title>
        <authorList>
            <person name="Jiang Z."/>
        </authorList>
    </citation>
    <scope>NUCLEOTIDE SEQUENCE [LARGE SCALE GENOMIC DNA]</scope>
    <source>
        <strain evidence="8 10">DSM 100205</strain>
    </source>
</reference>